<evidence type="ECO:0000256" key="1">
    <source>
        <dbReference type="SAM" id="Coils"/>
    </source>
</evidence>
<reference evidence="2 3" key="1">
    <citation type="journal article" date="2015" name="PLoS Negl. Trop. Dis.">
        <title>Distribution of Plasmids in Distinct Leptospira Pathogenic Species.</title>
        <authorList>
            <person name="Wang Y."/>
            <person name="Zhuang X."/>
            <person name="Zhong Y."/>
            <person name="Zhang C."/>
            <person name="Zhang Y."/>
            <person name="Zeng L."/>
            <person name="Zhu Y."/>
            <person name="He P."/>
            <person name="Dong K."/>
            <person name="Pal U."/>
            <person name="Guo X."/>
            <person name="Qin J."/>
        </authorList>
    </citation>
    <scope>NUCLEOTIDE SEQUENCE [LARGE SCALE GENOMIC DNA]</scope>
    <source>
        <strain evidence="2 3">56604</strain>
    </source>
</reference>
<proteinExistence type="predicted"/>
<dbReference type="EMBL" id="CP012029">
    <property type="protein sequence ID" value="ALO25099.1"/>
    <property type="molecule type" value="Genomic_DNA"/>
</dbReference>
<gene>
    <name evidence="2" type="ORF">LBBP_00769</name>
</gene>
<feature type="coiled-coil region" evidence="1">
    <location>
        <begin position="111"/>
        <end position="170"/>
    </location>
</feature>
<dbReference type="Proteomes" id="UP000058857">
    <property type="component" value="Chromosome 1"/>
</dbReference>
<dbReference type="PATRIC" id="fig|280505.15.peg.745"/>
<evidence type="ECO:0000313" key="3">
    <source>
        <dbReference type="Proteomes" id="UP000058857"/>
    </source>
</evidence>
<organism evidence="2">
    <name type="scientific">Leptospira borgpetersenii serovar Ballum</name>
    <dbReference type="NCBI Taxonomy" id="280505"/>
    <lineage>
        <taxon>Bacteria</taxon>
        <taxon>Pseudomonadati</taxon>
        <taxon>Spirochaetota</taxon>
        <taxon>Spirochaetia</taxon>
        <taxon>Leptospirales</taxon>
        <taxon>Leptospiraceae</taxon>
        <taxon>Leptospira</taxon>
    </lineage>
</organism>
<dbReference type="SUPFAM" id="SSF48403">
    <property type="entry name" value="Ankyrin repeat"/>
    <property type="match status" value="1"/>
</dbReference>
<protein>
    <submittedName>
        <fullName evidence="2">Ankyrin repeat protein</fullName>
    </submittedName>
</protein>
<dbReference type="AlphaFoldDB" id="A0A0S2IN44"/>
<evidence type="ECO:0000313" key="2">
    <source>
        <dbReference type="EMBL" id="ALO25099.1"/>
    </source>
</evidence>
<accession>A0A0S2IN44</accession>
<dbReference type="Gene3D" id="1.25.40.20">
    <property type="entry name" value="Ankyrin repeat-containing domain"/>
    <property type="match status" value="1"/>
</dbReference>
<keyword evidence="1" id="KW-0175">Coiled coil</keyword>
<name>A0A0S2IN44_LEPBO</name>
<sequence length="175" mass="19543">MQHGFKDNDGIALEIAAVHCNLPILKLLLKSGLDPNASKGRLDLIGSSLAGAAYKDCSSAAVELIQAGADVNKLITWGLRLPIERAIESGARDVYFVLKKAKAEFNPETGLNIAKEKHKETEREIKGWEKAEESEVNRKIYNHPNKEQELKHLNGKLEKYNDIIKDLESTLKNRK</sequence>
<dbReference type="InterPro" id="IPR036770">
    <property type="entry name" value="Ankyrin_rpt-contain_sf"/>
</dbReference>